<evidence type="ECO:0000313" key="2">
    <source>
        <dbReference type="EMBL" id="CAG8764990.1"/>
    </source>
</evidence>
<dbReference type="InterPro" id="IPR002586">
    <property type="entry name" value="CobQ/CobB/MinD/ParA_Nub-bd_dom"/>
</dbReference>
<evidence type="ECO:0000259" key="1">
    <source>
        <dbReference type="Pfam" id="PF01656"/>
    </source>
</evidence>
<gene>
    <name evidence="2" type="ORF">GMARGA_LOCUS17917</name>
</gene>
<sequence>MKEIIIIETQNGKKVKEFLEQEHENYRVYQEAEMRLASQDEQRNKEIAAWDKIAIEFDEETVGTELKANNGRDGKIMVDQIKGIDKERLRGRAVSRLTENQLEKINEIMLKLFKLKFRGVGKSTLSQALAVEAKKKKLSVLLADCDSQQATRTLEIAKRADLIIQPTGASRADLVPAVKEFNALKKAGIPTKKLLFILTRLSTPAEAKAVQEYLKKTGYACSDFYLMEKASYKQVQNEGKSITQTKYQGLAKQAKELVEASENIKAPELAPKDNRFTGRNKRISFTSHPEFAEKLRKLAFEENCYQIEILEKALECYEKHRKTINREQKEKPQQCGDKVLVEHLLSARMGRFDPSRRLENAILCDKPLFDKKKQLCRSHNKQNERKTKFCRRLKMKKMNKKPTPEEKNRNKELVRFYQAQIFKLTRQQKYLLTQLDKIQAQIKDYEKEKKKVEK</sequence>
<organism evidence="2 3">
    <name type="scientific">Gigaspora margarita</name>
    <dbReference type="NCBI Taxonomy" id="4874"/>
    <lineage>
        <taxon>Eukaryota</taxon>
        <taxon>Fungi</taxon>
        <taxon>Fungi incertae sedis</taxon>
        <taxon>Mucoromycota</taxon>
        <taxon>Glomeromycotina</taxon>
        <taxon>Glomeromycetes</taxon>
        <taxon>Diversisporales</taxon>
        <taxon>Gigasporaceae</taxon>
        <taxon>Gigaspora</taxon>
    </lineage>
</organism>
<name>A0ABN7VEW4_GIGMA</name>
<proteinExistence type="predicted"/>
<dbReference type="Pfam" id="PF01656">
    <property type="entry name" value="CbiA"/>
    <property type="match status" value="1"/>
</dbReference>
<dbReference type="InterPro" id="IPR027417">
    <property type="entry name" value="P-loop_NTPase"/>
</dbReference>
<feature type="domain" description="CobQ/CobB/MinD/ParA nucleotide binding" evidence="1">
    <location>
        <begin position="119"/>
        <end position="232"/>
    </location>
</feature>
<reference evidence="2 3" key="1">
    <citation type="submission" date="2021-06" db="EMBL/GenBank/DDBJ databases">
        <authorList>
            <person name="Kallberg Y."/>
            <person name="Tangrot J."/>
            <person name="Rosling A."/>
        </authorList>
    </citation>
    <scope>NUCLEOTIDE SEQUENCE [LARGE SCALE GENOMIC DNA]</scope>
    <source>
        <strain evidence="2 3">120-4 pot B 10/14</strain>
    </source>
</reference>
<dbReference type="Gene3D" id="3.40.50.300">
    <property type="entry name" value="P-loop containing nucleotide triphosphate hydrolases"/>
    <property type="match status" value="2"/>
</dbReference>
<dbReference type="SUPFAM" id="SSF52540">
    <property type="entry name" value="P-loop containing nucleoside triphosphate hydrolases"/>
    <property type="match status" value="1"/>
</dbReference>
<keyword evidence="3" id="KW-1185">Reference proteome</keyword>
<dbReference type="CDD" id="cd02042">
    <property type="entry name" value="ParAB_family"/>
    <property type="match status" value="1"/>
</dbReference>
<accession>A0ABN7VEW4</accession>
<dbReference type="EMBL" id="CAJVQB010013875">
    <property type="protein sequence ID" value="CAG8764990.1"/>
    <property type="molecule type" value="Genomic_DNA"/>
</dbReference>
<evidence type="ECO:0000313" key="3">
    <source>
        <dbReference type="Proteomes" id="UP000789901"/>
    </source>
</evidence>
<comment type="caution">
    <text evidence="2">The sequence shown here is derived from an EMBL/GenBank/DDBJ whole genome shotgun (WGS) entry which is preliminary data.</text>
</comment>
<dbReference type="InterPro" id="IPR011067">
    <property type="entry name" value="Plasmid_toxin/cell-grow_inhib"/>
</dbReference>
<dbReference type="Gene3D" id="2.30.30.110">
    <property type="match status" value="1"/>
</dbReference>
<dbReference type="Proteomes" id="UP000789901">
    <property type="component" value="Unassembled WGS sequence"/>
</dbReference>
<protein>
    <submittedName>
        <fullName evidence="2">7302_t:CDS:1</fullName>
    </submittedName>
</protein>